<reference evidence="2" key="1">
    <citation type="submission" date="2018-06" db="EMBL/GenBank/DDBJ databases">
        <authorList>
            <person name="Zhirakovskaya E."/>
        </authorList>
    </citation>
    <scope>NUCLEOTIDE SEQUENCE</scope>
</reference>
<dbReference type="SUPFAM" id="SSF55781">
    <property type="entry name" value="GAF domain-like"/>
    <property type="match status" value="2"/>
</dbReference>
<dbReference type="NCBIfam" id="TIGR00254">
    <property type="entry name" value="GGDEF"/>
    <property type="match status" value="1"/>
</dbReference>
<name>A0A3B1CTR5_9ZZZZ</name>
<proteinExistence type="predicted"/>
<dbReference type="InterPro" id="IPR043128">
    <property type="entry name" value="Rev_trsase/Diguanyl_cyclase"/>
</dbReference>
<sequence length="487" mass="53715">MPDALKDELQNIVRLTGNVTDAFTAALFLADTQHDDMLTLRAYQTLSESIIPDVEIPIGRGLIGWVAKNERPTHATNFDRDTKTLQFYSQDEEIKSFAAEPIFDGDRVIGVLSIDSKRQYVFTDKVLKILRDFSVAIAGVITQGKRRIELDSEAVAFETLADLVDKITTCENFTELTNTLMLNLSTLIPHDNIYIAVRSHEEDKFNLVNATPHETNGFTEVDLPLTHYRLGWVIQQGRAFYLPDIGDAPVAPGEEAEWGSFIGAPMMSHNTVTGAIGLVLRKANSFRQVDTKSLSILAAACSSAFANLQLKNKMRKAALKDPLTNTVSHHHLLESHARLKGEGAVIMVNIAGFTKINLKLGMGGGEAVLVDTANRLNEVVGDGGIVSRFYGDRFIILLRDISKNDAMEKIHAVEETISGKPFTYKGYEIHVTTAIGATRFPLDGKNIEDLMLKAQAAAEKARVSKTSRISLYGEPEMGQTARLRVIE</sequence>
<evidence type="ECO:0000259" key="1">
    <source>
        <dbReference type="PROSITE" id="PS50887"/>
    </source>
</evidence>
<dbReference type="Gene3D" id="3.30.70.270">
    <property type="match status" value="1"/>
</dbReference>
<dbReference type="PROSITE" id="PS50887">
    <property type="entry name" value="GGDEF"/>
    <property type="match status" value="1"/>
</dbReference>
<dbReference type="SMART" id="SM00065">
    <property type="entry name" value="GAF"/>
    <property type="match status" value="2"/>
</dbReference>
<dbReference type="SMART" id="SM00267">
    <property type="entry name" value="GGDEF"/>
    <property type="match status" value="1"/>
</dbReference>
<dbReference type="Pfam" id="PF13185">
    <property type="entry name" value="GAF_2"/>
    <property type="match status" value="1"/>
</dbReference>
<dbReference type="InterPro" id="IPR050706">
    <property type="entry name" value="Cyclic-di-GMP_PDE-like"/>
</dbReference>
<gene>
    <name evidence="2" type="ORF">MNBD_NITROSPINAE04-1142</name>
</gene>
<dbReference type="Pfam" id="PF00990">
    <property type="entry name" value="GGDEF"/>
    <property type="match status" value="1"/>
</dbReference>
<organism evidence="2">
    <name type="scientific">hydrothermal vent metagenome</name>
    <dbReference type="NCBI Taxonomy" id="652676"/>
    <lineage>
        <taxon>unclassified sequences</taxon>
        <taxon>metagenomes</taxon>
        <taxon>ecological metagenomes</taxon>
    </lineage>
</organism>
<dbReference type="InterPro" id="IPR029016">
    <property type="entry name" value="GAF-like_dom_sf"/>
</dbReference>
<dbReference type="PANTHER" id="PTHR33121:SF71">
    <property type="entry name" value="OXYGEN SENSOR PROTEIN DOSP"/>
    <property type="match status" value="1"/>
</dbReference>
<dbReference type="InterPro" id="IPR029787">
    <property type="entry name" value="Nucleotide_cyclase"/>
</dbReference>
<protein>
    <recommendedName>
        <fullName evidence="1">GGDEF domain-containing protein</fullName>
    </recommendedName>
</protein>
<dbReference type="PANTHER" id="PTHR33121">
    <property type="entry name" value="CYCLIC DI-GMP PHOSPHODIESTERASE PDEF"/>
    <property type="match status" value="1"/>
</dbReference>
<dbReference type="SUPFAM" id="SSF55073">
    <property type="entry name" value="Nucleotide cyclase"/>
    <property type="match status" value="1"/>
</dbReference>
<evidence type="ECO:0000313" key="2">
    <source>
        <dbReference type="EMBL" id="VAX22495.1"/>
    </source>
</evidence>
<dbReference type="Pfam" id="PF01590">
    <property type="entry name" value="GAF"/>
    <property type="match status" value="1"/>
</dbReference>
<dbReference type="AlphaFoldDB" id="A0A3B1CTR5"/>
<dbReference type="GO" id="GO:0071111">
    <property type="term" value="F:cyclic-guanylate-specific phosphodiesterase activity"/>
    <property type="evidence" value="ECO:0007669"/>
    <property type="project" value="InterPro"/>
</dbReference>
<dbReference type="Gene3D" id="3.30.450.40">
    <property type="match status" value="2"/>
</dbReference>
<feature type="domain" description="GGDEF" evidence="1">
    <location>
        <begin position="341"/>
        <end position="474"/>
    </location>
</feature>
<dbReference type="EMBL" id="UOGA01000226">
    <property type="protein sequence ID" value="VAX22495.1"/>
    <property type="molecule type" value="Genomic_DNA"/>
</dbReference>
<dbReference type="CDD" id="cd01949">
    <property type="entry name" value="GGDEF"/>
    <property type="match status" value="1"/>
</dbReference>
<dbReference type="InterPro" id="IPR003018">
    <property type="entry name" value="GAF"/>
</dbReference>
<accession>A0A3B1CTR5</accession>
<dbReference type="InterPro" id="IPR000160">
    <property type="entry name" value="GGDEF_dom"/>
</dbReference>